<comment type="caution">
    <text evidence="2">The sequence shown here is derived from an EMBL/GenBank/DDBJ whole genome shotgun (WGS) entry which is preliminary data.</text>
</comment>
<proteinExistence type="predicted"/>
<dbReference type="OrthoDB" id="9774824at2"/>
<dbReference type="PANTHER" id="PTHR36445">
    <property type="entry name" value="GTP CYCLOHYDROLASE MPTA"/>
    <property type="match status" value="1"/>
</dbReference>
<name>A0A0D8HCS6_9ACTN</name>
<accession>A0A0D8HCS6</accession>
<organism evidence="2 3">
    <name type="scientific">Acidithrix ferrooxidans</name>
    <dbReference type="NCBI Taxonomy" id="1280514"/>
    <lineage>
        <taxon>Bacteria</taxon>
        <taxon>Bacillati</taxon>
        <taxon>Actinomycetota</taxon>
        <taxon>Acidimicrobiia</taxon>
        <taxon>Acidimicrobiales</taxon>
        <taxon>Acidimicrobiaceae</taxon>
        <taxon>Acidithrix</taxon>
    </lineage>
</organism>
<keyword evidence="3" id="KW-1185">Reference proteome</keyword>
<sequence length="271" mass="30033">MRDIQAENDLRGIALEEVGINNLTLPVSVSAESGTLISTVAKVSIGVSVAENLRGTHMSRLVESAIIHLSDLSPCSIEECHKEIASKLDAVDTTVRIEFDYFINKESPISKKRSPMRYKVNLNSFKRDCTFITTVGVTVRITSLCPCSKEISDYGAHNQRGTVEIAIQYQGPPGAKLDQDFGIMESINIAEDCGSAPLYTLVKRSDERFITMLAFDNPAFVEDIVRNATLRLRQNNSSAFMVSAVNDESIHDHNAFASFASSDWNWKYGRM</sequence>
<dbReference type="PATRIC" id="fig|1280514.3.peg.4590"/>
<dbReference type="GO" id="GO:0003934">
    <property type="term" value="F:GTP cyclohydrolase I activity"/>
    <property type="evidence" value="ECO:0007669"/>
    <property type="project" value="UniProtKB-EC"/>
</dbReference>
<protein>
    <submittedName>
        <fullName evidence="2">GTP cyclohydrolase FolE2</fullName>
        <ecNumber evidence="2">3.5.4.16</ecNumber>
    </submittedName>
</protein>
<evidence type="ECO:0000313" key="2">
    <source>
        <dbReference type="EMBL" id="KJF15733.1"/>
    </source>
</evidence>
<dbReference type="EC" id="3.5.4.16" evidence="2"/>
<dbReference type="PANTHER" id="PTHR36445:SF1">
    <property type="entry name" value="GTP CYCLOHYDROLASE MPTA"/>
    <property type="match status" value="1"/>
</dbReference>
<dbReference type="NCBIfam" id="NF010200">
    <property type="entry name" value="PRK13674.1-1"/>
    <property type="match status" value="1"/>
</dbReference>
<dbReference type="EMBL" id="JXYS01000129">
    <property type="protein sequence ID" value="KJF15733.1"/>
    <property type="molecule type" value="Genomic_DNA"/>
</dbReference>
<gene>
    <name evidence="2" type="primary">folE2</name>
    <name evidence="2" type="ORF">AXFE_34180</name>
</gene>
<dbReference type="RefSeq" id="WP_052607052.1">
    <property type="nucleotide sequence ID" value="NZ_JXYS01000129.1"/>
</dbReference>
<reference evidence="2 3" key="1">
    <citation type="submission" date="2015-01" db="EMBL/GenBank/DDBJ databases">
        <title>Draft genome of the acidophilic iron oxidizer Acidithrix ferrooxidans strain Py-F3.</title>
        <authorList>
            <person name="Poehlein A."/>
            <person name="Eisen S."/>
            <person name="Schloemann M."/>
            <person name="Johnson B.D."/>
            <person name="Daniel R."/>
            <person name="Muehling M."/>
        </authorList>
    </citation>
    <scope>NUCLEOTIDE SEQUENCE [LARGE SCALE GENOMIC DNA]</scope>
    <source>
        <strain evidence="2 3">Py-F3</strain>
    </source>
</reference>
<dbReference type="STRING" id="1280514.AXFE_34180"/>
<dbReference type="AlphaFoldDB" id="A0A0D8HCS6"/>
<dbReference type="Proteomes" id="UP000032360">
    <property type="component" value="Unassembled WGS sequence"/>
</dbReference>
<evidence type="ECO:0000256" key="1">
    <source>
        <dbReference type="ARBA" id="ARBA00022801"/>
    </source>
</evidence>
<dbReference type="Gene3D" id="3.10.270.10">
    <property type="entry name" value="Urate Oxidase"/>
    <property type="match status" value="1"/>
</dbReference>
<keyword evidence="1 2" id="KW-0378">Hydrolase</keyword>
<dbReference type="Pfam" id="PF02649">
    <property type="entry name" value="GCHY-1"/>
    <property type="match status" value="1"/>
</dbReference>
<dbReference type="InterPro" id="IPR003801">
    <property type="entry name" value="GTP_cyclohydrolase_FolE2/MptA"/>
</dbReference>
<evidence type="ECO:0000313" key="3">
    <source>
        <dbReference type="Proteomes" id="UP000032360"/>
    </source>
</evidence>